<dbReference type="PANTHER" id="PTHR42743:SF11">
    <property type="entry name" value="AMINODEOXYCHORISMATE LYASE"/>
    <property type="match status" value="1"/>
</dbReference>
<dbReference type="SUPFAM" id="SSF51735">
    <property type="entry name" value="NAD(P)-binding Rossmann-fold domains"/>
    <property type="match status" value="1"/>
</dbReference>
<accession>A0AAD6W1V5</accession>
<dbReference type="SUPFAM" id="SSF53335">
    <property type="entry name" value="S-adenosyl-L-methionine-dependent methyltransferases"/>
    <property type="match status" value="1"/>
</dbReference>
<dbReference type="Gene3D" id="3.40.50.150">
    <property type="entry name" value="Vaccinia Virus protein VP39"/>
    <property type="match status" value="1"/>
</dbReference>
<dbReference type="Gene3D" id="3.40.50.720">
    <property type="entry name" value="NAD(P)-binding Rossmann-like Domain"/>
    <property type="match status" value="1"/>
</dbReference>
<dbReference type="FunFam" id="3.20.10.10:FF:000011">
    <property type="entry name" value="Branched-chain-amino-acid aminotransferase-like protein 2"/>
    <property type="match status" value="1"/>
</dbReference>
<dbReference type="CDD" id="cd01558">
    <property type="entry name" value="D-AAT_like"/>
    <property type="match status" value="1"/>
</dbReference>
<dbReference type="InterPro" id="IPR029063">
    <property type="entry name" value="SAM-dependent_MTases_sf"/>
</dbReference>
<evidence type="ECO:0000256" key="1">
    <source>
        <dbReference type="ARBA" id="ARBA00009320"/>
    </source>
</evidence>
<name>A0AAD6W1V5_9ROSI</name>
<dbReference type="InterPro" id="IPR027417">
    <property type="entry name" value="P-loop_NTPase"/>
</dbReference>
<dbReference type="InterPro" id="IPR019410">
    <property type="entry name" value="Methyltransf_16"/>
</dbReference>
<dbReference type="GO" id="GO:0008483">
    <property type="term" value="F:transaminase activity"/>
    <property type="evidence" value="ECO:0007669"/>
    <property type="project" value="UniProtKB-KW"/>
</dbReference>
<dbReference type="Proteomes" id="UP001164929">
    <property type="component" value="Chromosome 5"/>
</dbReference>
<reference evidence="2" key="1">
    <citation type="journal article" date="2023" name="Mol. Ecol. Resour.">
        <title>Chromosome-level genome assembly of a triploid poplar Populus alba 'Berolinensis'.</title>
        <authorList>
            <person name="Chen S."/>
            <person name="Yu Y."/>
            <person name="Wang X."/>
            <person name="Wang S."/>
            <person name="Zhang T."/>
            <person name="Zhou Y."/>
            <person name="He R."/>
            <person name="Meng N."/>
            <person name="Wang Y."/>
            <person name="Liu W."/>
            <person name="Liu Z."/>
            <person name="Liu J."/>
            <person name="Guo Q."/>
            <person name="Huang H."/>
            <person name="Sederoff R.R."/>
            <person name="Wang G."/>
            <person name="Qu G."/>
            <person name="Chen S."/>
        </authorList>
    </citation>
    <scope>NUCLEOTIDE SEQUENCE</scope>
    <source>
        <strain evidence="2">SC-2020</strain>
    </source>
</reference>
<dbReference type="Pfam" id="PF01063">
    <property type="entry name" value="Aminotran_4"/>
    <property type="match status" value="1"/>
</dbReference>
<proteinExistence type="inferred from homology"/>
<sequence>MSSLKDDRLVKGSARVHKCISFLFPDVFLGCEPPSCPKQSNLVVPLHCSLNMLEGDTGCSVWPSSLYLSEFILSFPDIFSNKSCFEVGSGVGLVGICLSHVKASQVILSDGDLSTLSNMKLNLKLNQLGAETDVLERFGEDPNTVKAEMCNKSKVKCFHLPWESATESELEEYLPDIILGADVIYDPSCLPHLLRVLVILLKQKKAYTQTWEESCEGRLQDAEHIDVNGASEGKSLFAHDIQCVTIQNGNRTDPCQVEELHGGSSVARLMKCPVAYIASVIRNIDTFNCFLKLAEEANLVIADITEALVPLNLLPYMQSYNRSSIRLFTNPIKTHSRKLTRITQNMVGKEQGEGEVEVIHSWSAPRSLSTSLMYSFAQRDDMEVLDEPLYATFLKVSDVERPYREELLSKMESDGDKVVKEIIFAPGEKKYRFCKHMSKQRLPGLPSDLVKKGKHFILIRNPLDILPSFGKVVPPSFLDLGLAELVSIYNDLCQLGKRPPVIDATDLAQNPEATLHSLCEDLGIPFQDSMLRWEAGPKPIDGMWAPWWYKSVHKSTGFSSTRKYPEPFPHSHYDLLEQSLPLYNWLRRHVRQASTLLKTPLPPPDLPVPANKKLLAWVGDEILPRESAKVSVFDSVVQGGDSVWEGLRVYRGKIFKLEEHLDRLFDSAKALAFKNVPTREEVKEAIFRTLIRNGMFDNSHIRLSLTRGKKVTSGMSPAFNLYGCTLIVLPEWKPPVYDNTHGVTLVTATTRRNSPNNLDSKIHHNNLLNNILAKIEGNNANADDAIMLDKDGFVSETNATNIFLVKKGRVLTPHADYCLPGITRATVMDLVVKEGLVLEERRISLSEFHTADEVWTTGTMGELTPAVKIDGREVGDGQVGPVTRRLQNAYKKLTEDCVSIASITVKALQISDACGDDNIILAFLCMLTQKLKLLIGVDLEERFVKMSQSQQENSSRDKRWSLQGMTALVTGGTKGLGYAVVGELAALGAIVHTCGRSQEQLRENLREWKAKGFKVTGSVCDLSSNADREKLMEEVSSFFDGKLDILINNAGGNIHKGTLDYTTEDFVSIMNTNLGSAFHLSQLAHPLLKASGAGRIVFMSSIASVVSINPQYPIYSATKGAMNQLTRNLACEWAKDNIRVNAVAPWAVRTPLTEHFLDDEKILKDVVNRTPMKRLGEPGDVSSVVAFLCFPAPGFLTGQVICVDGGMSVNGFSMG</sequence>
<dbReference type="FunFam" id="3.40.50.300:FF:001594">
    <property type="entry name" value="Branched-chain-amino-acid aminotransferase-like protein 2"/>
    <property type="match status" value="1"/>
</dbReference>
<evidence type="ECO:0000313" key="2">
    <source>
        <dbReference type="EMBL" id="KAJ6996105.1"/>
    </source>
</evidence>
<dbReference type="Pfam" id="PF13561">
    <property type="entry name" value="adh_short_C2"/>
    <property type="match status" value="1"/>
</dbReference>
<dbReference type="PROSITE" id="PS00061">
    <property type="entry name" value="ADH_SHORT"/>
    <property type="match status" value="1"/>
</dbReference>
<dbReference type="InterPro" id="IPR050571">
    <property type="entry name" value="Class-IV_PLP-Dep_Aminotrnsfr"/>
</dbReference>
<dbReference type="InterPro" id="IPR036291">
    <property type="entry name" value="NAD(P)-bd_dom_sf"/>
</dbReference>
<gene>
    <name evidence="2" type="ORF">NC653_012866</name>
</gene>
<dbReference type="PRINTS" id="PR00080">
    <property type="entry name" value="SDRFAMILY"/>
</dbReference>
<comment type="caution">
    <text evidence="2">The sequence shown here is derived from an EMBL/GenBank/DDBJ whole genome shotgun (WGS) entry which is preliminary data.</text>
</comment>
<dbReference type="PRINTS" id="PR00081">
    <property type="entry name" value="GDHRDH"/>
</dbReference>
<dbReference type="InterPro" id="IPR043131">
    <property type="entry name" value="BCAT-like_N"/>
</dbReference>
<dbReference type="SUPFAM" id="SSF52540">
    <property type="entry name" value="P-loop containing nucleoside triphosphate hydrolases"/>
    <property type="match status" value="1"/>
</dbReference>
<keyword evidence="3" id="KW-1185">Reference proteome</keyword>
<dbReference type="PANTHER" id="PTHR42743">
    <property type="entry name" value="AMINO-ACID AMINOTRANSFERASE"/>
    <property type="match status" value="1"/>
</dbReference>
<evidence type="ECO:0000313" key="3">
    <source>
        <dbReference type="Proteomes" id="UP001164929"/>
    </source>
</evidence>
<dbReference type="EMBL" id="JAQIZT010000005">
    <property type="protein sequence ID" value="KAJ6996105.1"/>
    <property type="molecule type" value="Genomic_DNA"/>
</dbReference>
<keyword evidence="2" id="KW-0808">Transferase</keyword>
<organism evidence="2 3">
    <name type="scientific">Populus alba x Populus x berolinensis</name>
    <dbReference type="NCBI Taxonomy" id="444605"/>
    <lineage>
        <taxon>Eukaryota</taxon>
        <taxon>Viridiplantae</taxon>
        <taxon>Streptophyta</taxon>
        <taxon>Embryophyta</taxon>
        <taxon>Tracheophyta</taxon>
        <taxon>Spermatophyta</taxon>
        <taxon>Magnoliopsida</taxon>
        <taxon>eudicotyledons</taxon>
        <taxon>Gunneridae</taxon>
        <taxon>Pentapetalae</taxon>
        <taxon>rosids</taxon>
        <taxon>fabids</taxon>
        <taxon>Malpighiales</taxon>
        <taxon>Salicaceae</taxon>
        <taxon>Saliceae</taxon>
        <taxon>Populus</taxon>
    </lineage>
</organism>
<dbReference type="GO" id="GO:0046394">
    <property type="term" value="P:carboxylic acid biosynthetic process"/>
    <property type="evidence" value="ECO:0007669"/>
    <property type="project" value="UniProtKB-ARBA"/>
</dbReference>
<dbReference type="SUPFAM" id="SSF56752">
    <property type="entry name" value="D-aminoacid aminotransferase-like PLP-dependent enzymes"/>
    <property type="match status" value="1"/>
</dbReference>
<dbReference type="FunFam" id="3.40.50.720:FF:000084">
    <property type="entry name" value="Short-chain dehydrogenase reductase"/>
    <property type="match status" value="1"/>
</dbReference>
<dbReference type="FunFam" id="3.30.470.10:FF:000010">
    <property type="entry name" value="Branched-chain-amino-acid aminotransferase-like protein 1"/>
    <property type="match status" value="1"/>
</dbReference>
<comment type="similarity">
    <text evidence="1">Belongs to the class-IV pyridoxal-phosphate-dependent aminotransferase family.</text>
</comment>
<dbReference type="Pfam" id="PF10294">
    <property type="entry name" value="Methyltransf_16"/>
    <property type="match status" value="1"/>
</dbReference>
<dbReference type="Pfam" id="PF19798">
    <property type="entry name" value="Sulfotransfer_5"/>
    <property type="match status" value="1"/>
</dbReference>
<dbReference type="InterPro" id="IPR043132">
    <property type="entry name" value="BCAT-like_C"/>
</dbReference>
<dbReference type="InterPro" id="IPR001544">
    <property type="entry name" value="Aminotrans_IV"/>
</dbReference>
<dbReference type="Gene3D" id="3.40.50.300">
    <property type="entry name" value="P-loop containing nucleotide triphosphate hydrolases"/>
    <property type="match status" value="1"/>
</dbReference>
<dbReference type="Gene3D" id="3.30.470.10">
    <property type="match status" value="1"/>
</dbReference>
<dbReference type="AlphaFoldDB" id="A0AAD6W1V5"/>
<dbReference type="InterPro" id="IPR020904">
    <property type="entry name" value="Sc_DH/Rdtase_CS"/>
</dbReference>
<keyword evidence="2" id="KW-0032">Aminotransferase</keyword>
<protein>
    <submittedName>
        <fullName evidence="2">Branched-chain-amino-acid aminotransferase-like protein 1</fullName>
    </submittedName>
</protein>
<dbReference type="Gene3D" id="3.20.10.10">
    <property type="entry name" value="D-amino Acid Aminotransferase, subunit A, domain 2"/>
    <property type="match status" value="1"/>
</dbReference>
<dbReference type="InterPro" id="IPR002347">
    <property type="entry name" value="SDR_fam"/>
</dbReference>
<dbReference type="InterPro" id="IPR036038">
    <property type="entry name" value="Aminotransferase-like"/>
</dbReference>